<sequence>MTRLWGSCLFLLTLVVALVASTDPDKNKVKVVRELKVIDASNYNVKQCLWFAMQEYNKESEDKYIFHVVKIVQVQLQVTDRLEYFIDVEIARSNCRKLSNSNENCVTQENSKLAKKLTCSFIVGALPWNAEFTVMKMQCEDL</sequence>
<evidence type="ECO:0000256" key="1">
    <source>
        <dbReference type="ARBA" id="ARBA00009403"/>
    </source>
</evidence>
<keyword evidence="3" id="KW-0732">Signal</keyword>
<dbReference type="InterPro" id="IPR046350">
    <property type="entry name" value="Cystatin_sf"/>
</dbReference>
<comment type="similarity">
    <text evidence="1">Belongs to the cystatin family.</text>
</comment>
<accession>A0A7J7VXP2</accession>
<dbReference type="GO" id="GO:0009986">
    <property type="term" value="C:cell surface"/>
    <property type="evidence" value="ECO:0007669"/>
    <property type="project" value="TreeGrafter"/>
</dbReference>
<dbReference type="VEuPathDB" id="HostDB:GeneID_118663585"/>
<keyword evidence="2" id="KW-1015">Disulfide bond</keyword>
<feature type="domain" description="Cystatin" evidence="4">
    <location>
        <begin position="30"/>
        <end position="140"/>
    </location>
</feature>
<feature type="signal peptide" evidence="3">
    <location>
        <begin position="1"/>
        <end position="21"/>
    </location>
</feature>
<reference evidence="5 6" key="1">
    <citation type="journal article" date="2020" name="Nature">
        <title>Six reference-quality genomes reveal evolution of bat adaptations.</title>
        <authorList>
            <person name="Jebb D."/>
            <person name="Huang Z."/>
            <person name="Pippel M."/>
            <person name="Hughes G.M."/>
            <person name="Lavrichenko K."/>
            <person name="Devanna P."/>
            <person name="Winkler S."/>
            <person name="Jermiin L.S."/>
            <person name="Skirmuntt E.C."/>
            <person name="Katzourakis A."/>
            <person name="Burkitt-Gray L."/>
            <person name="Ray D.A."/>
            <person name="Sullivan K.A.M."/>
            <person name="Roscito J.G."/>
            <person name="Kirilenko B.M."/>
            <person name="Davalos L.M."/>
            <person name="Corthals A.P."/>
            <person name="Power M.L."/>
            <person name="Jones G."/>
            <person name="Ransome R.D."/>
            <person name="Dechmann D.K.N."/>
            <person name="Locatelli A.G."/>
            <person name="Puechmaille S.J."/>
            <person name="Fedrigo O."/>
            <person name="Jarvis E.D."/>
            <person name="Hiller M."/>
            <person name="Vernes S.C."/>
            <person name="Myers E.W."/>
            <person name="Teeling E.C."/>
        </authorList>
    </citation>
    <scope>NUCLEOTIDE SEQUENCE [LARGE SCALE GENOMIC DNA]</scope>
    <source>
        <strain evidence="5">MMyoMyo1</strain>
        <tissue evidence="5">Flight muscle</tissue>
    </source>
</reference>
<proteinExistence type="inferred from homology"/>
<dbReference type="CDD" id="cd00042">
    <property type="entry name" value="CY"/>
    <property type="match status" value="1"/>
</dbReference>
<feature type="chain" id="PRO_5029674605" evidence="3">
    <location>
        <begin position="22"/>
        <end position="142"/>
    </location>
</feature>
<evidence type="ECO:0000313" key="5">
    <source>
        <dbReference type="EMBL" id="KAF6329770.1"/>
    </source>
</evidence>
<evidence type="ECO:0000256" key="3">
    <source>
        <dbReference type="SAM" id="SignalP"/>
    </source>
</evidence>
<dbReference type="OrthoDB" id="1908104at2759"/>
<evidence type="ECO:0000313" key="6">
    <source>
        <dbReference type="Proteomes" id="UP000527355"/>
    </source>
</evidence>
<dbReference type="GO" id="GO:0005737">
    <property type="term" value="C:cytoplasm"/>
    <property type="evidence" value="ECO:0007669"/>
    <property type="project" value="TreeGrafter"/>
</dbReference>
<dbReference type="InterPro" id="IPR000010">
    <property type="entry name" value="Cystatin_dom"/>
</dbReference>
<dbReference type="Gene3D" id="3.10.450.10">
    <property type="match status" value="1"/>
</dbReference>
<gene>
    <name evidence="5" type="ORF">mMyoMyo1_003426</name>
</gene>
<name>A0A7J7VXP2_MYOMY</name>
<dbReference type="FunFam" id="3.10.450.10:FF:000004">
    <property type="entry name" value="Cystatin C"/>
    <property type="match status" value="1"/>
</dbReference>
<dbReference type="AlphaFoldDB" id="A0A7J7VXP2"/>
<dbReference type="GO" id="GO:0004869">
    <property type="term" value="F:cysteine-type endopeptidase inhibitor activity"/>
    <property type="evidence" value="ECO:0007669"/>
    <property type="project" value="InterPro"/>
</dbReference>
<dbReference type="Pfam" id="PF00031">
    <property type="entry name" value="Cystatin"/>
    <property type="match status" value="1"/>
</dbReference>
<protein>
    <submittedName>
        <fullName evidence="5">Cystatin 8</fullName>
    </submittedName>
</protein>
<dbReference type="Proteomes" id="UP000527355">
    <property type="component" value="Unassembled WGS sequence"/>
</dbReference>
<dbReference type="PANTHER" id="PTHR47010:SF1">
    <property type="entry name" value="CYSTATIN-8"/>
    <property type="match status" value="1"/>
</dbReference>
<dbReference type="SMART" id="SM00043">
    <property type="entry name" value="CY"/>
    <property type="match status" value="1"/>
</dbReference>
<dbReference type="SUPFAM" id="SSF54403">
    <property type="entry name" value="Cystatin/monellin"/>
    <property type="match status" value="1"/>
</dbReference>
<dbReference type="GO" id="GO:0005576">
    <property type="term" value="C:extracellular region"/>
    <property type="evidence" value="ECO:0007669"/>
    <property type="project" value="TreeGrafter"/>
</dbReference>
<evidence type="ECO:0000259" key="4">
    <source>
        <dbReference type="SMART" id="SM00043"/>
    </source>
</evidence>
<evidence type="ECO:0000256" key="2">
    <source>
        <dbReference type="ARBA" id="ARBA00023157"/>
    </source>
</evidence>
<dbReference type="EMBL" id="JABWUV010000009">
    <property type="protein sequence ID" value="KAF6329770.1"/>
    <property type="molecule type" value="Genomic_DNA"/>
</dbReference>
<comment type="caution">
    <text evidence="5">The sequence shown here is derived from an EMBL/GenBank/DDBJ whole genome shotgun (WGS) entry which is preliminary data.</text>
</comment>
<organism evidence="5 6">
    <name type="scientific">Myotis myotis</name>
    <name type="common">Greater mouse-eared bat</name>
    <name type="synonym">Vespertilio myotis</name>
    <dbReference type="NCBI Taxonomy" id="51298"/>
    <lineage>
        <taxon>Eukaryota</taxon>
        <taxon>Metazoa</taxon>
        <taxon>Chordata</taxon>
        <taxon>Craniata</taxon>
        <taxon>Vertebrata</taxon>
        <taxon>Euteleostomi</taxon>
        <taxon>Mammalia</taxon>
        <taxon>Eutheria</taxon>
        <taxon>Laurasiatheria</taxon>
        <taxon>Chiroptera</taxon>
        <taxon>Yangochiroptera</taxon>
        <taxon>Vespertilionidae</taxon>
        <taxon>Myotis</taxon>
    </lineage>
</organism>
<dbReference type="PANTHER" id="PTHR47010">
    <property type="entry name" value="CYSTATIN-8-RELATED"/>
    <property type="match status" value="1"/>
</dbReference>
<keyword evidence="6" id="KW-1185">Reference proteome</keyword>
<dbReference type="InterPro" id="IPR052691">
    <property type="entry name" value="Sperm_Mat_Cystatin"/>
</dbReference>